<dbReference type="OrthoDB" id="9813151at2"/>
<dbReference type="InterPro" id="IPR001734">
    <property type="entry name" value="Na/solute_symporter"/>
</dbReference>
<evidence type="ECO:0000313" key="16">
    <source>
        <dbReference type="EMBL" id="QBK31657.1"/>
    </source>
</evidence>
<dbReference type="Gene3D" id="3.30.565.10">
    <property type="entry name" value="Histidine kinase-like ATPase, C-terminal domain"/>
    <property type="match status" value="1"/>
</dbReference>
<dbReference type="RefSeq" id="WP_131617314.1">
    <property type="nucleotide sequence ID" value="NZ_CP036532.1"/>
</dbReference>
<dbReference type="PANTHER" id="PTHR43711:SF1">
    <property type="entry name" value="HISTIDINE KINASE 1"/>
    <property type="match status" value="1"/>
</dbReference>
<evidence type="ECO:0000256" key="3">
    <source>
        <dbReference type="ARBA" id="ARBA00006434"/>
    </source>
</evidence>
<dbReference type="GO" id="GO:0000155">
    <property type="term" value="F:phosphorelay sensor kinase activity"/>
    <property type="evidence" value="ECO:0007669"/>
    <property type="project" value="InterPro"/>
</dbReference>
<feature type="transmembrane region" description="Helical" evidence="14">
    <location>
        <begin position="71"/>
        <end position="88"/>
    </location>
</feature>
<comment type="catalytic activity">
    <reaction evidence="1">
        <text>ATP + protein L-histidine = ADP + protein N-phospho-L-histidine.</text>
        <dbReference type="EC" id="2.7.13.3"/>
    </reaction>
</comment>
<keyword evidence="17" id="KW-1185">Reference proteome</keyword>
<dbReference type="Pfam" id="PF02518">
    <property type="entry name" value="HATPase_c"/>
    <property type="match status" value="1"/>
</dbReference>
<dbReference type="InterPro" id="IPR036890">
    <property type="entry name" value="HATPase_C_sf"/>
</dbReference>
<feature type="coiled-coil region" evidence="12">
    <location>
        <begin position="645"/>
        <end position="682"/>
    </location>
</feature>
<evidence type="ECO:0000259" key="15">
    <source>
        <dbReference type="PROSITE" id="PS50109"/>
    </source>
</evidence>
<dbReference type="FunFam" id="3.30.565.10:FF:000006">
    <property type="entry name" value="Sensor histidine kinase WalK"/>
    <property type="match status" value="1"/>
</dbReference>
<evidence type="ECO:0000256" key="9">
    <source>
        <dbReference type="ARBA" id="ARBA00022989"/>
    </source>
</evidence>
<dbReference type="GO" id="GO:0022857">
    <property type="term" value="F:transmembrane transporter activity"/>
    <property type="evidence" value="ECO:0007669"/>
    <property type="project" value="InterPro"/>
</dbReference>
<evidence type="ECO:0000256" key="10">
    <source>
        <dbReference type="ARBA" id="ARBA00023012"/>
    </source>
</evidence>
<keyword evidence="11 14" id="KW-0472">Membrane</keyword>
<feature type="transmembrane region" description="Helical" evidence="14">
    <location>
        <begin position="161"/>
        <end position="184"/>
    </location>
</feature>
<dbReference type="CDD" id="cd00082">
    <property type="entry name" value="HisKA"/>
    <property type="match status" value="1"/>
</dbReference>
<dbReference type="Pfam" id="PF00512">
    <property type="entry name" value="HisKA"/>
    <property type="match status" value="1"/>
</dbReference>
<organism evidence="16 17">
    <name type="scientific">Roseitalea porphyridii</name>
    <dbReference type="NCBI Taxonomy" id="1852022"/>
    <lineage>
        <taxon>Bacteria</taxon>
        <taxon>Pseudomonadati</taxon>
        <taxon>Pseudomonadota</taxon>
        <taxon>Alphaproteobacteria</taxon>
        <taxon>Hyphomicrobiales</taxon>
        <taxon>Ahrensiaceae</taxon>
        <taxon>Roseitalea</taxon>
    </lineage>
</organism>
<feature type="transmembrane region" description="Helical" evidence="14">
    <location>
        <begin position="6"/>
        <end position="24"/>
    </location>
</feature>
<dbReference type="InterPro" id="IPR038377">
    <property type="entry name" value="Na/Glc_symporter_sf"/>
</dbReference>
<dbReference type="SUPFAM" id="SSF47384">
    <property type="entry name" value="Homodimeric domain of signal transducing histidine kinase"/>
    <property type="match status" value="1"/>
</dbReference>
<gene>
    <name evidence="16" type="ORF">E0E05_14225</name>
</gene>
<feature type="transmembrane region" description="Helical" evidence="14">
    <location>
        <begin position="475"/>
        <end position="497"/>
    </location>
</feature>
<accession>A0A4P6V2G9</accession>
<dbReference type="Gene3D" id="1.10.287.130">
    <property type="match status" value="1"/>
</dbReference>
<dbReference type="CDD" id="cd10322">
    <property type="entry name" value="SLC5sbd"/>
    <property type="match status" value="1"/>
</dbReference>
<feature type="transmembrane region" description="Helical" evidence="14">
    <location>
        <begin position="388"/>
        <end position="406"/>
    </location>
</feature>
<keyword evidence="7 14" id="KW-0812">Transmembrane</keyword>
<reference evidence="16 17" key="1">
    <citation type="journal article" date="2017" name="Int. J. Syst. Evol. Microbiol.">
        <title>Roseitalea porphyridii gen. nov., sp. nov., isolated from a red alga, and reclassification of Hoeflea suaedae Chung et al. 2013 as Pseudohoeflea suaedae gen. nov., comb. nov.</title>
        <authorList>
            <person name="Hyeon J.W."/>
            <person name="Jeong S.E."/>
            <person name="Baek K."/>
            <person name="Jeon C.O."/>
        </authorList>
    </citation>
    <scope>NUCLEOTIDE SEQUENCE [LARGE SCALE GENOMIC DNA]</scope>
    <source>
        <strain evidence="16 17">MA7-20</strain>
    </source>
</reference>
<dbReference type="EC" id="2.7.13.3" evidence="4"/>
<evidence type="ECO:0000313" key="17">
    <source>
        <dbReference type="Proteomes" id="UP000293719"/>
    </source>
</evidence>
<dbReference type="PROSITE" id="PS50283">
    <property type="entry name" value="NA_SOLUT_SYMP_3"/>
    <property type="match status" value="1"/>
</dbReference>
<dbReference type="SMART" id="SM00387">
    <property type="entry name" value="HATPase_c"/>
    <property type="match status" value="1"/>
</dbReference>
<feature type="transmembrane region" description="Helical" evidence="14">
    <location>
        <begin position="504"/>
        <end position="522"/>
    </location>
</feature>
<evidence type="ECO:0000256" key="11">
    <source>
        <dbReference type="ARBA" id="ARBA00023136"/>
    </source>
</evidence>
<evidence type="ECO:0000256" key="14">
    <source>
        <dbReference type="SAM" id="Phobius"/>
    </source>
</evidence>
<keyword evidence="9 14" id="KW-1133">Transmembrane helix</keyword>
<evidence type="ECO:0000256" key="7">
    <source>
        <dbReference type="ARBA" id="ARBA00022692"/>
    </source>
</evidence>
<dbReference type="PROSITE" id="PS50109">
    <property type="entry name" value="HIS_KIN"/>
    <property type="match status" value="1"/>
</dbReference>
<dbReference type="InterPro" id="IPR003661">
    <property type="entry name" value="HisK_dim/P_dom"/>
</dbReference>
<evidence type="ECO:0000256" key="1">
    <source>
        <dbReference type="ARBA" id="ARBA00000085"/>
    </source>
</evidence>
<feature type="transmembrane region" description="Helical" evidence="14">
    <location>
        <begin position="418"/>
        <end position="439"/>
    </location>
</feature>
<dbReference type="PRINTS" id="PR00344">
    <property type="entry name" value="BCTRLSENSOR"/>
</dbReference>
<comment type="similarity">
    <text evidence="3">Belongs to the sodium:solute symporter (SSF) (TC 2.A.21) family.</text>
</comment>
<dbReference type="InterPro" id="IPR003594">
    <property type="entry name" value="HATPase_dom"/>
</dbReference>
<protein>
    <recommendedName>
        <fullName evidence="4">histidine kinase</fullName>
        <ecNumber evidence="4">2.7.13.3</ecNumber>
    </recommendedName>
</protein>
<dbReference type="EMBL" id="CP036532">
    <property type="protein sequence ID" value="QBK31657.1"/>
    <property type="molecule type" value="Genomic_DNA"/>
</dbReference>
<dbReference type="InterPro" id="IPR004358">
    <property type="entry name" value="Sig_transdc_His_kin-like_C"/>
</dbReference>
<keyword evidence="12" id="KW-0175">Coiled coil</keyword>
<evidence type="ECO:0000256" key="12">
    <source>
        <dbReference type="SAM" id="Coils"/>
    </source>
</evidence>
<feature type="transmembrane region" description="Helical" evidence="14">
    <location>
        <begin position="115"/>
        <end position="135"/>
    </location>
</feature>
<dbReference type="KEGG" id="rpod:E0E05_14225"/>
<dbReference type="InterPro" id="IPR050736">
    <property type="entry name" value="Sensor_HK_Regulatory"/>
</dbReference>
<dbReference type="PANTHER" id="PTHR43711">
    <property type="entry name" value="TWO-COMPONENT HISTIDINE KINASE"/>
    <property type="match status" value="1"/>
</dbReference>
<keyword evidence="5" id="KW-0597">Phosphoprotein</keyword>
<feature type="transmembrane region" description="Helical" evidence="14">
    <location>
        <begin position="334"/>
        <end position="367"/>
    </location>
</feature>
<feature type="transmembrane region" description="Helical" evidence="14">
    <location>
        <begin position="196"/>
        <end position="222"/>
    </location>
</feature>
<dbReference type="FunFam" id="1.10.287.130:FF:000001">
    <property type="entry name" value="Two-component sensor histidine kinase"/>
    <property type="match status" value="1"/>
</dbReference>
<dbReference type="Proteomes" id="UP000293719">
    <property type="component" value="Chromosome"/>
</dbReference>
<evidence type="ECO:0000256" key="2">
    <source>
        <dbReference type="ARBA" id="ARBA00004141"/>
    </source>
</evidence>
<evidence type="ECO:0000256" key="6">
    <source>
        <dbReference type="ARBA" id="ARBA00022679"/>
    </source>
</evidence>
<feature type="transmembrane region" description="Helical" evidence="14">
    <location>
        <begin position="250"/>
        <end position="267"/>
    </location>
</feature>
<feature type="region of interest" description="Disordered" evidence="13">
    <location>
        <begin position="892"/>
        <end position="922"/>
    </location>
</feature>
<dbReference type="InterPro" id="IPR005467">
    <property type="entry name" value="His_kinase_dom"/>
</dbReference>
<evidence type="ECO:0000256" key="4">
    <source>
        <dbReference type="ARBA" id="ARBA00012438"/>
    </source>
</evidence>
<proteinExistence type="inferred from homology"/>
<feature type="domain" description="Histidine kinase" evidence="15">
    <location>
        <begin position="682"/>
        <end position="901"/>
    </location>
</feature>
<keyword evidence="10" id="KW-0902">Two-component regulatory system</keyword>
<feature type="transmembrane region" description="Helical" evidence="14">
    <location>
        <begin position="446"/>
        <end position="463"/>
    </location>
</feature>
<dbReference type="GO" id="GO:0016020">
    <property type="term" value="C:membrane"/>
    <property type="evidence" value="ECO:0007669"/>
    <property type="project" value="UniProtKB-SubCell"/>
</dbReference>
<comment type="subcellular location">
    <subcellularLocation>
        <location evidence="2">Membrane</location>
        <topology evidence="2">Multi-pass membrane protein</topology>
    </subcellularLocation>
</comment>
<dbReference type="InterPro" id="IPR036097">
    <property type="entry name" value="HisK_dim/P_sf"/>
</dbReference>
<keyword evidence="6" id="KW-0808">Transferase</keyword>
<evidence type="ECO:0000256" key="8">
    <source>
        <dbReference type="ARBA" id="ARBA00022777"/>
    </source>
</evidence>
<sequence>MLSPALVLFVGVAYLAGLFVIAWAGDRAAERGRWPIIDSPVVYTLSLAVYCTAWTFYGAVGSAVRNGLEYLTIYTGPTIVFLGWWLVLRKIVRICRSQQITSIADFLSARYGKSALVSIIVTLMAVTAITPYIALQLKGIATAFEALVYADADFAVRRPEIGIWADTGLWVAIVMGVFVILFGTRTLAADESHPGVVTAIAFESIVKLAALMLIGLLVIFALDPGGAADRTPALQDALARLATIPEGGEARWITVTFLSAAAIVCLPRQFQIMAVENRDERHLATAAWLFPLYLMLISLFVMPIAAAGLTMLPATADPDLYVLWVPIAAGREELALIAFIGGLSAGTSMVIVSSIALSIMISNHLALPLLLDGRLGGRVPQDLSRTILLVRRLSIACILALGYVYYRAATGGGALASIGLISFAGVAQFLPALIGAVFWSSANRHGAVAGLIAGFALWAYTLVLPSLPLPGIETFLTSGPMGIGVLAPTALFGAAGWDPLVHATFWSLLFNTGAFVLVSAATQTNPIGRLQSAIFVDVFRRPVSEAEPVLPRSASVEDLRRVAERVLGPVRTKEVFDSEAQVQGRPGRDPLPDAHFITRVERALASGIGAASARLMVSRIVKGAPLTVDTVMALLDETRAAIRYSQELERKSAELEVTAEKLKEANETLQRLDQMKDDFLSRVSHELRTPMTSIRSFAELLSEAETLDTPHSRRFIQIVKQESQRLTRLLDEILDLSAMESGQIAWHMEPVELRALLSGSVDTMMSLAERRGVRVETELPARPVWVSADPDRLKQVFLNLLSNAIKFADPPDPHVVARLERRGDQAVIAISDTGPGVSPALRDSLFSKFGRDWLNNAGDRGGSGLGLAICRQITERLGGTISLASTSDQGSRFEVSLPLQPVQTGTEAGDRARAEPEPAPGE</sequence>
<dbReference type="AlphaFoldDB" id="A0A4P6V2G9"/>
<keyword evidence="8" id="KW-0418">Kinase</keyword>
<dbReference type="GeneID" id="90768460"/>
<evidence type="ECO:0000256" key="5">
    <source>
        <dbReference type="ARBA" id="ARBA00022553"/>
    </source>
</evidence>
<feature type="transmembrane region" description="Helical" evidence="14">
    <location>
        <begin position="288"/>
        <end position="314"/>
    </location>
</feature>
<dbReference type="SUPFAM" id="SSF55874">
    <property type="entry name" value="ATPase domain of HSP90 chaperone/DNA topoisomerase II/histidine kinase"/>
    <property type="match status" value="1"/>
</dbReference>
<name>A0A4P6V2G9_9HYPH</name>
<feature type="transmembrane region" description="Helical" evidence="14">
    <location>
        <begin position="36"/>
        <end position="59"/>
    </location>
</feature>
<evidence type="ECO:0000256" key="13">
    <source>
        <dbReference type="SAM" id="MobiDB-lite"/>
    </source>
</evidence>
<dbReference type="SMART" id="SM00388">
    <property type="entry name" value="HisKA"/>
    <property type="match status" value="1"/>
</dbReference>
<dbReference type="Gene3D" id="1.20.1730.10">
    <property type="entry name" value="Sodium/glucose cotransporter"/>
    <property type="match status" value="1"/>
</dbReference>